<sequence length="853" mass="96283">MWQSNSQNKDTKRTADVACHSCRKRKVKCDREQPCCQVCIETGQYCEYPERVLKPGPKIGSLQRRGRRYRDRCQSKATDQQNRSNDSASPIDQTGIERSIVVDVSHSERRQSFASSSSRRKSDAQDQNAGHKASKLNIHDLSFILHPSHEVTTPDEEPPTAMSVESADVDNKRSFQSACQCLGLSKQSVEKMVRLYFDNMVAINIFHEPTFTQALHAITSESHLIALMAAICAYSIRFVPFEADLELEQELSWGRVDQKTPTTFLNLSSQQIDKALNECTDDPPPLCVLQALIITTHCQLTQGVRGRAWRALGTCVRLAYELNLHLLDSRYAVEQYDHNTQRWCEDEEKRRAWWAIWEMDVFASTIRRTQTAISWSQMEVLLPAPDANWYQDTPVGSCFLEQEPGQRWKALQESGNVSPKAWFIVINSLMKDAQVISCPRGVPSVTRPGQSWHQTQKSEGRQSISYQAENSEESRQKLETLANSVYCLVRVLPENLRYRQQHLSFSPRLPGQVESSRQLHCSIYNIYVMTQLARLMIHRYDVFGSQTKPAQPPAMSAPCKLGFASFQDQESPALREYFESADNVLSIVNRSCEDHIHHINPFLPSTIWLAAAVQMVRKQFGGPSTYNSLIKARFDVLYLTYKQCVSFWGIQTAMQQNLETIEAQLEDFNGKPTRSFPGTTTQPAWSGVSNSAQRWIPPLDTSDGGKIARHPSKGQNITHQAQSHEIQKPLATGDVDSFGNKGMQSSSALPKTPPESDHGEQLTRSTMQGTEMSPKTMSMTQSMDQIARDPLNATFCADADGAMASMPMLEFMLMPPQASAEMHDMGDSTMMDVWKDMELPSDIRDLLSGFSTY</sequence>
<dbReference type="EMBL" id="JH657935">
    <property type="protein sequence ID" value="EXM24827.1"/>
    <property type="molecule type" value="Genomic_DNA"/>
</dbReference>
<feature type="compositionally biased region" description="Polar residues" evidence="6">
    <location>
        <begin position="762"/>
        <end position="780"/>
    </location>
</feature>
<dbReference type="Pfam" id="PF00172">
    <property type="entry name" value="Zn_clus"/>
    <property type="match status" value="1"/>
</dbReference>
<keyword evidence="4" id="KW-0804">Transcription</keyword>
<name>X0LUG9_FUSOX</name>
<comment type="subcellular location">
    <subcellularLocation>
        <location evidence="1">Nucleus</location>
    </subcellularLocation>
</comment>
<keyword evidence="5" id="KW-0539">Nucleus</keyword>
<reference evidence="8" key="1">
    <citation type="submission" date="2011-11" db="EMBL/GenBank/DDBJ databases">
        <title>The Genome Sequence of Fusarium oxysporum Cotton.</title>
        <authorList>
            <consortium name="The Broad Institute Genome Sequencing Platform"/>
            <person name="Ma L.-J."/>
            <person name="Gale L.R."/>
            <person name="Schwartz D.C."/>
            <person name="Zhou S."/>
            <person name="Corby-Kistler H."/>
            <person name="Young S.K."/>
            <person name="Zeng Q."/>
            <person name="Gargeya S."/>
            <person name="Fitzgerald M."/>
            <person name="Haas B."/>
            <person name="Abouelleil A."/>
            <person name="Alvarado L."/>
            <person name="Arachchi H.M."/>
            <person name="Berlin A."/>
            <person name="Brown A."/>
            <person name="Chapman S.B."/>
            <person name="Chen Z."/>
            <person name="Dunbar C."/>
            <person name="Freedman E."/>
            <person name="Gearin G."/>
            <person name="Goldberg J."/>
            <person name="Griggs A."/>
            <person name="Gujja S."/>
            <person name="Heiman D."/>
            <person name="Howarth C."/>
            <person name="Larson L."/>
            <person name="Lui A."/>
            <person name="MacDonald P.J.P."/>
            <person name="Montmayeur A."/>
            <person name="Murphy C."/>
            <person name="Neiman D."/>
            <person name="Pearson M."/>
            <person name="Priest M."/>
            <person name="Roberts A."/>
            <person name="Saif S."/>
            <person name="Shea T."/>
            <person name="Shenoy N."/>
            <person name="Sisk P."/>
            <person name="Stolte C."/>
            <person name="Sykes S."/>
            <person name="Wortman J."/>
            <person name="Nusbaum C."/>
            <person name="Birren B."/>
        </authorList>
    </citation>
    <scope>NUCLEOTIDE SEQUENCE [LARGE SCALE GENOMIC DNA]</scope>
    <source>
        <strain evidence="8">25433</strain>
    </source>
</reference>
<dbReference type="InterPro" id="IPR050815">
    <property type="entry name" value="TF_fung"/>
</dbReference>
<evidence type="ECO:0000256" key="2">
    <source>
        <dbReference type="ARBA" id="ARBA00022723"/>
    </source>
</evidence>
<dbReference type="Pfam" id="PF04082">
    <property type="entry name" value="Fungal_trans"/>
    <property type="match status" value="1"/>
</dbReference>
<feature type="region of interest" description="Disordered" evidence="6">
    <location>
        <begin position="443"/>
        <end position="470"/>
    </location>
</feature>
<dbReference type="CDD" id="cd12148">
    <property type="entry name" value="fungal_TF_MHR"/>
    <property type="match status" value="1"/>
</dbReference>
<evidence type="ECO:0000256" key="3">
    <source>
        <dbReference type="ARBA" id="ARBA00023015"/>
    </source>
</evidence>
<dbReference type="GO" id="GO:0000981">
    <property type="term" value="F:DNA-binding transcription factor activity, RNA polymerase II-specific"/>
    <property type="evidence" value="ECO:0007669"/>
    <property type="project" value="InterPro"/>
</dbReference>
<evidence type="ECO:0000256" key="4">
    <source>
        <dbReference type="ARBA" id="ARBA00023163"/>
    </source>
</evidence>
<dbReference type="AlphaFoldDB" id="X0LUG9"/>
<dbReference type="InterPro" id="IPR036864">
    <property type="entry name" value="Zn2-C6_fun-type_DNA-bd_sf"/>
</dbReference>
<dbReference type="PANTHER" id="PTHR47338">
    <property type="entry name" value="ZN(II)2CYS6 TRANSCRIPTION FACTOR (EUROFUNG)-RELATED"/>
    <property type="match status" value="1"/>
</dbReference>
<dbReference type="PANTHER" id="PTHR47338:SF10">
    <property type="entry name" value="TRANSCRIPTION FACTOR DOMAIN-CONTAINING PROTEIN-RELATED"/>
    <property type="match status" value="1"/>
</dbReference>
<dbReference type="GO" id="GO:0006351">
    <property type="term" value="P:DNA-templated transcription"/>
    <property type="evidence" value="ECO:0007669"/>
    <property type="project" value="InterPro"/>
</dbReference>
<organism evidence="8">
    <name type="scientific">Fusarium oxysporum f. sp. vasinfectum 25433</name>
    <dbReference type="NCBI Taxonomy" id="1089449"/>
    <lineage>
        <taxon>Eukaryota</taxon>
        <taxon>Fungi</taxon>
        <taxon>Dikarya</taxon>
        <taxon>Ascomycota</taxon>
        <taxon>Pezizomycotina</taxon>
        <taxon>Sordariomycetes</taxon>
        <taxon>Hypocreomycetidae</taxon>
        <taxon>Hypocreales</taxon>
        <taxon>Nectriaceae</taxon>
        <taxon>Fusarium</taxon>
        <taxon>Fusarium oxysporum species complex</taxon>
    </lineage>
</organism>
<gene>
    <name evidence="8" type="ORF">FOTG_08312</name>
</gene>
<evidence type="ECO:0000259" key="7">
    <source>
        <dbReference type="PROSITE" id="PS50048"/>
    </source>
</evidence>
<dbReference type="PROSITE" id="PS00463">
    <property type="entry name" value="ZN2_CY6_FUNGAL_1"/>
    <property type="match status" value="1"/>
</dbReference>
<protein>
    <recommendedName>
        <fullName evidence="7">Zn(2)-C6 fungal-type domain-containing protein</fullName>
    </recommendedName>
</protein>
<feature type="domain" description="Zn(2)-C6 fungal-type" evidence="7">
    <location>
        <begin position="18"/>
        <end position="48"/>
    </location>
</feature>
<evidence type="ECO:0000256" key="5">
    <source>
        <dbReference type="ARBA" id="ARBA00023242"/>
    </source>
</evidence>
<dbReference type="InterPro" id="IPR007219">
    <property type="entry name" value="XnlR_reg_dom"/>
</dbReference>
<feature type="region of interest" description="Disordered" evidence="6">
    <location>
        <begin position="674"/>
        <end position="693"/>
    </location>
</feature>
<feature type="compositionally biased region" description="Polar residues" evidence="6">
    <location>
        <begin position="713"/>
        <end position="724"/>
    </location>
</feature>
<feature type="compositionally biased region" description="Polar residues" evidence="6">
    <location>
        <begin position="447"/>
        <end position="469"/>
    </location>
</feature>
<evidence type="ECO:0000256" key="1">
    <source>
        <dbReference type="ARBA" id="ARBA00004123"/>
    </source>
</evidence>
<dbReference type="SUPFAM" id="SSF57701">
    <property type="entry name" value="Zn2/Cys6 DNA-binding domain"/>
    <property type="match status" value="1"/>
</dbReference>
<evidence type="ECO:0000313" key="8">
    <source>
        <dbReference type="EMBL" id="EXM24827.1"/>
    </source>
</evidence>
<evidence type="ECO:0000256" key="6">
    <source>
        <dbReference type="SAM" id="MobiDB-lite"/>
    </source>
</evidence>
<dbReference type="CDD" id="cd00067">
    <property type="entry name" value="GAL4"/>
    <property type="match status" value="1"/>
</dbReference>
<feature type="region of interest" description="Disordered" evidence="6">
    <location>
        <begin position="700"/>
        <end position="780"/>
    </location>
</feature>
<feature type="region of interest" description="Disordered" evidence="6">
    <location>
        <begin position="56"/>
        <end position="132"/>
    </location>
</feature>
<dbReference type="HOGENOM" id="CLU_007531_1_0_1"/>
<dbReference type="PROSITE" id="PS50048">
    <property type="entry name" value="ZN2_CY6_FUNGAL_2"/>
    <property type="match status" value="1"/>
</dbReference>
<reference evidence="8" key="2">
    <citation type="submission" date="2012-05" db="EMBL/GenBank/DDBJ databases">
        <title>The Genome Annotation of Fusarium oxysporum Cotton.</title>
        <authorList>
            <consortium name="The Broad Institute Genomics Platform"/>
            <person name="Ma L.-J."/>
            <person name="Corby-Kistler H."/>
            <person name="Broz K."/>
            <person name="Gale L.R."/>
            <person name="Jonkers W."/>
            <person name="O'Donnell K."/>
            <person name="Ploetz R."/>
            <person name="Steinberg C."/>
            <person name="Schwartz D.C."/>
            <person name="VanEtten H."/>
            <person name="Zhou S."/>
            <person name="Young S.K."/>
            <person name="Zeng Q."/>
            <person name="Gargeya S."/>
            <person name="Fitzgerald M."/>
            <person name="Abouelleil A."/>
            <person name="Alvarado L."/>
            <person name="Chapman S.B."/>
            <person name="Gainer-Dewar J."/>
            <person name="Goldberg J."/>
            <person name="Griggs A."/>
            <person name="Gujja S."/>
            <person name="Hansen M."/>
            <person name="Howarth C."/>
            <person name="Imamovic A."/>
            <person name="Ireland A."/>
            <person name="Larimer J."/>
            <person name="McCowan C."/>
            <person name="Murphy C."/>
            <person name="Pearson M."/>
            <person name="Poon T.W."/>
            <person name="Priest M."/>
            <person name="Roberts A."/>
            <person name="Saif S."/>
            <person name="Shea T."/>
            <person name="Sykes S."/>
            <person name="Wortman J."/>
            <person name="Nusbaum C."/>
            <person name="Birren B."/>
        </authorList>
    </citation>
    <scope>NUCLEOTIDE SEQUENCE</scope>
    <source>
        <strain evidence="8">25433</strain>
    </source>
</reference>
<dbReference type="GO" id="GO:0003677">
    <property type="term" value="F:DNA binding"/>
    <property type="evidence" value="ECO:0007669"/>
    <property type="project" value="InterPro"/>
</dbReference>
<dbReference type="GO" id="GO:0005634">
    <property type="term" value="C:nucleus"/>
    <property type="evidence" value="ECO:0007669"/>
    <property type="project" value="UniProtKB-SubCell"/>
</dbReference>
<keyword evidence="2" id="KW-0479">Metal-binding</keyword>
<dbReference type="GO" id="GO:0008270">
    <property type="term" value="F:zinc ion binding"/>
    <property type="evidence" value="ECO:0007669"/>
    <property type="project" value="InterPro"/>
</dbReference>
<feature type="compositionally biased region" description="Polar residues" evidence="6">
    <location>
        <begin position="676"/>
        <end position="693"/>
    </location>
</feature>
<dbReference type="InterPro" id="IPR001138">
    <property type="entry name" value="Zn2Cys6_DnaBD"/>
</dbReference>
<dbReference type="SMART" id="SM00906">
    <property type="entry name" value="Fungal_trans"/>
    <property type="match status" value="1"/>
</dbReference>
<keyword evidence="3" id="KW-0805">Transcription regulation</keyword>
<dbReference type="Proteomes" id="UP000030701">
    <property type="component" value="Unassembled WGS sequence"/>
</dbReference>
<proteinExistence type="predicted"/>
<dbReference type="Gene3D" id="4.10.240.10">
    <property type="entry name" value="Zn(2)-C6 fungal-type DNA-binding domain"/>
    <property type="match status" value="1"/>
</dbReference>
<dbReference type="SMART" id="SM00066">
    <property type="entry name" value="GAL4"/>
    <property type="match status" value="1"/>
</dbReference>
<dbReference type="OrthoDB" id="3862662at2759"/>
<feature type="compositionally biased region" description="Polar residues" evidence="6">
    <location>
        <begin position="75"/>
        <end position="92"/>
    </location>
</feature>
<accession>X0LUG9</accession>